<protein>
    <submittedName>
        <fullName evidence="2">Uncharacterized protein</fullName>
    </submittedName>
</protein>
<keyword evidence="1" id="KW-0812">Transmembrane</keyword>
<dbReference type="InterPro" id="IPR029058">
    <property type="entry name" value="AB_hydrolase_fold"/>
</dbReference>
<organism evidence="2 3">
    <name type="scientific">Araneus ventricosus</name>
    <name type="common">Orbweaver spider</name>
    <name type="synonym">Epeira ventricosa</name>
    <dbReference type="NCBI Taxonomy" id="182803"/>
    <lineage>
        <taxon>Eukaryota</taxon>
        <taxon>Metazoa</taxon>
        <taxon>Ecdysozoa</taxon>
        <taxon>Arthropoda</taxon>
        <taxon>Chelicerata</taxon>
        <taxon>Arachnida</taxon>
        <taxon>Araneae</taxon>
        <taxon>Araneomorphae</taxon>
        <taxon>Entelegynae</taxon>
        <taxon>Araneoidea</taxon>
        <taxon>Araneidae</taxon>
        <taxon>Araneus</taxon>
    </lineage>
</organism>
<name>A0A4Y2SNY3_ARAVE</name>
<gene>
    <name evidence="2" type="ORF">AVEN_222469_1</name>
</gene>
<keyword evidence="1" id="KW-0472">Membrane</keyword>
<dbReference type="Gene3D" id="3.40.50.1820">
    <property type="entry name" value="alpha/beta hydrolase"/>
    <property type="match status" value="1"/>
</dbReference>
<evidence type="ECO:0000313" key="2">
    <source>
        <dbReference type="EMBL" id="GBN88879.1"/>
    </source>
</evidence>
<dbReference type="Proteomes" id="UP000499080">
    <property type="component" value="Unassembled WGS sequence"/>
</dbReference>
<sequence length="122" mass="14371">MEKFVSYFVYILMGVILSLVNDSICVPFVSLKKRQILGRTTEFYRCGINEYLGIRYAQHNHLLDRFVSRKHRNFEKVPRRLKAINVPPACLQYTENPYPWYVNGSTDLQERGLPVSEYMDTC</sequence>
<dbReference type="AlphaFoldDB" id="A0A4Y2SNY3"/>
<keyword evidence="1" id="KW-1133">Transmembrane helix</keyword>
<comment type="caution">
    <text evidence="2">The sequence shown here is derived from an EMBL/GenBank/DDBJ whole genome shotgun (WGS) entry which is preliminary data.</text>
</comment>
<evidence type="ECO:0000256" key="1">
    <source>
        <dbReference type="SAM" id="Phobius"/>
    </source>
</evidence>
<keyword evidence="3" id="KW-1185">Reference proteome</keyword>
<evidence type="ECO:0000313" key="3">
    <source>
        <dbReference type="Proteomes" id="UP000499080"/>
    </source>
</evidence>
<feature type="transmembrane region" description="Helical" evidence="1">
    <location>
        <begin position="6"/>
        <end position="29"/>
    </location>
</feature>
<accession>A0A4Y2SNY3</accession>
<dbReference type="EMBL" id="BGPR01022509">
    <property type="protein sequence ID" value="GBN88879.1"/>
    <property type="molecule type" value="Genomic_DNA"/>
</dbReference>
<reference evidence="2 3" key="1">
    <citation type="journal article" date="2019" name="Sci. Rep.">
        <title>Orb-weaving spider Araneus ventricosus genome elucidates the spidroin gene catalogue.</title>
        <authorList>
            <person name="Kono N."/>
            <person name="Nakamura H."/>
            <person name="Ohtoshi R."/>
            <person name="Moran D.A.P."/>
            <person name="Shinohara A."/>
            <person name="Yoshida Y."/>
            <person name="Fujiwara M."/>
            <person name="Mori M."/>
            <person name="Tomita M."/>
            <person name="Arakawa K."/>
        </authorList>
    </citation>
    <scope>NUCLEOTIDE SEQUENCE [LARGE SCALE GENOMIC DNA]</scope>
</reference>
<proteinExistence type="predicted"/>